<protein>
    <submittedName>
        <fullName evidence="3">RsbT antagonist protein RsbS</fullName>
    </submittedName>
</protein>
<dbReference type="RefSeq" id="WP_176786089.1">
    <property type="nucleotide sequence ID" value="NZ_FNCP01000005.1"/>
</dbReference>
<evidence type="ECO:0000256" key="1">
    <source>
        <dbReference type="SAM" id="Phobius"/>
    </source>
</evidence>
<gene>
    <name evidence="3" type="ORF">SAMN05443529_10595</name>
</gene>
<keyword evidence="1" id="KW-0472">Membrane</keyword>
<keyword evidence="1" id="KW-1133">Transmembrane helix</keyword>
<name>A0A1G7WBM6_9FIRM</name>
<evidence type="ECO:0000259" key="2">
    <source>
        <dbReference type="PROSITE" id="PS50801"/>
    </source>
</evidence>
<keyword evidence="4" id="KW-1185">Reference proteome</keyword>
<evidence type="ECO:0000313" key="3">
    <source>
        <dbReference type="EMBL" id="SDG69352.1"/>
    </source>
</evidence>
<dbReference type="InterPro" id="IPR036513">
    <property type="entry name" value="STAS_dom_sf"/>
</dbReference>
<dbReference type="InterPro" id="IPR002645">
    <property type="entry name" value="STAS_dom"/>
</dbReference>
<dbReference type="EMBL" id="FNCP01000005">
    <property type="protein sequence ID" value="SDG69352.1"/>
    <property type="molecule type" value="Genomic_DNA"/>
</dbReference>
<keyword evidence="1" id="KW-0812">Transmembrane</keyword>
<evidence type="ECO:0000313" key="4">
    <source>
        <dbReference type="Proteomes" id="UP000198656"/>
    </source>
</evidence>
<dbReference type="Gene3D" id="3.30.750.24">
    <property type="entry name" value="STAS domain"/>
    <property type="match status" value="1"/>
</dbReference>
<reference evidence="4" key="1">
    <citation type="submission" date="2016-10" db="EMBL/GenBank/DDBJ databases">
        <authorList>
            <person name="Varghese N."/>
            <person name="Submissions S."/>
        </authorList>
    </citation>
    <scope>NUCLEOTIDE SEQUENCE [LARGE SCALE GENOMIC DNA]</scope>
    <source>
        <strain evidence="4">DSM 8344</strain>
    </source>
</reference>
<dbReference type="AlphaFoldDB" id="A0A1G7WBM6"/>
<dbReference type="STRING" id="1121419.SAMN05443529_10595"/>
<accession>A0A1G7WBM6</accession>
<dbReference type="SUPFAM" id="SSF52091">
    <property type="entry name" value="SpoIIaa-like"/>
    <property type="match status" value="1"/>
</dbReference>
<organism evidence="3 4">
    <name type="scientific">Desulfosporosinus hippei DSM 8344</name>
    <dbReference type="NCBI Taxonomy" id="1121419"/>
    <lineage>
        <taxon>Bacteria</taxon>
        <taxon>Bacillati</taxon>
        <taxon>Bacillota</taxon>
        <taxon>Clostridia</taxon>
        <taxon>Eubacteriales</taxon>
        <taxon>Desulfitobacteriaceae</taxon>
        <taxon>Desulfosporosinus</taxon>
    </lineage>
</organism>
<feature type="domain" description="STAS" evidence="2">
    <location>
        <begin position="2"/>
        <end position="113"/>
    </location>
</feature>
<dbReference type="PROSITE" id="PS50801">
    <property type="entry name" value="STAS"/>
    <property type="match status" value="1"/>
</dbReference>
<dbReference type="PANTHER" id="PTHR33745">
    <property type="entry name" value="RSBT ANTAGONIST PROTEIN RSBS-RELATED"/>
    <property type="match status" value="1"/>
</dbReference>
<sequence length="127" mass="13900">MDKTSLLKIGKVLILSIEGEVNDFSVVSMQDMLLKEVRNTSTRGVILNIARLEIVDSYMARVLSDTARMIRLMGGITILVGVNPMIALTMVDMGLDIKEVKTALNLDAALELLTGLTTLGRYSEESL</sequence>
<dbReference type="Proteomes" id="UP000198656">
    <property type="component" value="Unassembled WGS sequence"/>
</dbReference>
<proteinExistence type="predicted"/>
<dbReference type="Pfam" id="PF01740">
    <property type="entry name" value="STAS"/>
    <property type="match status" value="1"/>
</dbReference>
<feature type="transmembrane region" description="Helical" evidence="1">
    <location>
        <begin position="69"/>
        <end position="91"/>
    </location>
</feature>
<dbReference type="PANTHER" id="PTHR33745:SF1">
    <property type="entry name" value="RSBT ANTAGONIST PROTEIN RSBS"/>
    <property type="match status" value="1"/>
</dbReference>
<dbReference type="InterPro" id="IPR051932">
    <property type="entry name" value="Bact_StressResp_Reg"/>
</dbReference>
<dbReference type="CDD" id="cd07041">
    <property type="entry name" value="STAS_RsbR_RsbS_like"/>
    <property type="match status" value="1"/>
</dbReference>